<dbReference type="InterPro" id="IPR005146">
    <property type="entry name" value="B3/B4_tRNA-bd"/>
</dbReference>
<dbReference type="SMART" id="SM00874">
    <property type="entry name" value="B5"/>
    <property type="match status" value="1"/>
</dbReference>
<keyword evidence="13" id="KW-0030">Aminoacyl-tRNA synthetase</keyword>
<dbReference type="InterPro" id="IPR009061">
    <property type="entry name" value="DNA-bd_dom_put_sf"/>
</dbReference>
<evidence type="ECO:0000256" key="7">
    <source>
        <dbReference type="ARBA" id="ARBA00022598"/>
    </source>
</evidence>
<name>A0AAW0GQE6_9APHY</name>
<evidence type="ECO:0000256" key="13">
    <source>
        <dbReference type="ARBA" id="ARBA00023146"/>
    </source>
</evidence>
<dbReference type="EC" id="6.1.1.20" evidence="5"/>
<comment type="subunit">
    <text evidence="4">Tetramer of two alpha and two beta subunits.</text>
</comment>
<keyword evidence="8" id="KW-0479">Metal-binding</keyword>
<evidence type="ECO:0000256" key="14">
    <source>
        <dbReference type="ARBA" id="ARBA00033189"/>
    </source>
</evidence>
<dbReference type="GO" id="GO:0009328">
    <property type="term" value="C:phenylalanine-tRNA ligase complex"/>
    <property type="evidence" value="ECO:0007669"/>
    <property type="project" value="TreeGrafter"/>
</dbReference>
<dbReference type="InterPro" id="IPR045060">
    <property type="entry name" value="Phe-tRNA-ligase_IIc_bsu"/>
</dbReference>
<evidence type="ECO:0000256" key="15">
    <source>
        <dbReference type="ARBA" id="ARBA00049255"/>
    </source>
</evidence>
<gene>
    <name evidence="17" type="ORF">QCA50_000051</name>
</gene>
<dbReference type="Gene3D" id="3.30.930.10">
    <property type="entry name" value="Bira Bifunctional Protein, Domain 2"/>
    <property type="match status" value="1"/>
</dbReference>
<sequence length="578" mass="65200">MSGLSTLFLIATQNRNSCKQKALHVLSVSTLERTKQPIYKLVYPEGGEESIITATISPETQQIRPYFACAVLRNVKFTQSSYDSFIDLQDKLHQNICRRRQFVAIGTHDLDTLTAPFSYEARPPKDIQFVPLSKNKSYTAEELMTVYESEKHLAKYLPIIRDSPVYPIIYDSKRNVCSMPPIINSEHSKITLNTRNIWIDVTATDETKLGIVVNIISTMFSEYCEDPLTIEPCKVIYPDGSTRITPDLSYKPMTAHPSYINSCSGLNLTPPELVALFEKMTLTARTTGNADEVAVELPPTRPDIIHECDLVEEAAIAYGFNNLPDTFPPTSTVAQPLNVSKVTDIVRREWALAGWVEVFPFILCSHEENFDWLNRKDDGKKVVRIGNPKTLEFQVVRTSLLPGLLKTIRENRSHPLPIKIFESSDIVLKDPKAERQARNVRHAAAVWCNKTAGFEVVHGVLDRLMQMLEVPRIASTDAKALTGYYIKEREDPTFFPGRAATIYYRAPPKSTSTASHNLHTVKRQIEAVFNANDDKEIGVLGILHPTVLENFEIGYPCSALEFSLEPFVPPMHPLWMSD</sequence>
<dbReference type="InterPro" id="IPR005147">
    <property type="entry name" value="tRNA_synthase_B5-dom"/>
</dbReference>
<dbReference type="FunFam" id="3.50.40.10:FF:000002">
    <property type="entry name" value="phenylalanine--tRNA ligase beta subunit"/>
    <property type="match status" value="1"/>
</dbReference>
<dbReference type="Pfam" id="PF17759">
    <property type="entry name" value="tRNA_synthFbeta"/>
    <property type="match status" value="1"/>
</dbReference>
<accession>A0AAW0GQE6</accession>
<dbReference type="GO" id="GO:0003723">
    <property type="term" value="F:RNA binding"/>
    <property type="evidence" value="ECO:0007669"/>
    <property type="project" value="InterPro"/>
</dbReference>
<protein>
    <recommendedName>
        <fullName evidence="5">phenylalanine--tRNA ligase</fullName>
        <ecNumber evidence="5">6.1.1.20</ecNumber>
    </recommendedName>
    <alternativeName>
        <fullName evidence="14">Phenylalanyl-tRNA synthetase beta subunit</fullName>
    </alternativeName>
</protein>
<dbReference type="CDD" id="cd00769">
    <property type="entry name" value="PheRS_beta_core"/>
    <property type="match status" value="1"/>
</dbReference>
<evidence type="ECO:0000313" key="18">
    <source>
        <dbReference type="Proteomes" id="UP001385951"/>
    </source>
</evidence>
<reference evidence="17 18" key="1">
    <citation type="submission" date="2022-09" db="EMBL/GenBank/DDBJ databases">
        <authorList>
            <person name="Palmer J.M."/>
        </authorList>
    </citation>
    <scope>NUCLEOTIDE SEQUENCE [LARGE SCALE GENOMIC DNA]</scope>
    <source>
        <strain evidence="17 18">DSM 7382</strain>
    </source>
</reference>
<dbReference type="InterPro" id="IPR041616">
    <property type="entry name" value="PheRS_beta_core"/>
</dbReference>
<evidence type="ECO:0000256" key="3">
    <source>
        <dbReference type="ARBA" id="ARBA00007438"/>
    </source>
</evidence>
<dbReference type="Gene3D" id="3.30.56.10">
    <property type="match status" value="1"/>
</dbReference>
<dbReference type="PROSITE" id="PS51483">
    <property type="entry name" value="B5"/>
    <property type="match status" value="1"/>
</dbReference>
<dbReference type="GO" id="GO:0006432">
    <property type="term" value="P:phenylalanyl-tRNA aminoacylation"/>
    <property type="evidence" value="ECO:0007669"/>
    <property type="project" value="InterPro"/>
</dbReference>
<dbReference type="Pfam" id="PF03484">
    <property type="entry name" value="B5"/>
    <property type="match status" value="1"/>
</dbReference>
<dbReference type="SUPFAM" id="SSF55681">
    <property type="entry name" value="Class II aaRS and biotin synthetases"/>
    <property type="match status" value="1"/>
</dbReference>
<evidence type="ECO:0000256" key="8">
    <source>
        <dbReference type="ARBA" id="ARBA00022723"/>
    </source>
</evidence>
<dbReference type="GO" id="GO:0004826">
    <property type="term" value="F:phenylalanine-tRNA ligase activity"/>
    <property type="evidence" value="ECO:0007669"/>
    <property type="project" value="UniProtKB-EC"/>
</dbReference>
<dbReference type="SUPFAM" id="SSF46955">
    <property type="entry name" value="Putative DNA-binding domain"/>
    <property type="match status" value="1"/>
</dbReference>
<organism evidence="17 18">
    <name type="scientific">Cerrena zonata</name>
    <dbReference type="NCBI Taxonomy" id="2478898"/>
    <lineage>
        <taxon>Eukaryota</taxon>
        <taxon>Fungi</taxon>
        <taxon>Dikarya</taxon>
        <taxon>Basidiomycota</taxon>
        <taxon>Agaricomycotina</taxon>
        <taxon>Agaricomycetes</taxon>
        <taxon>Polyporales</taxon>
        <taxon>Cerrenaceae</taxon>
        <taxon>Cerrena</taxon>
    </lineage>
</organism>
<proteinExistence type="inferred from homology"/>
<comment type="caution">
    <text evidence="17">The sequence shown here is derived from an EMBL/GenBank/DDBJ whole genome shotgun (WGS) entry which is preliminary data.</text>
</comment>
<keyword evidence="11" id="KW-0460">Magnesium</keyword>
<comment type="subcellular location">
    <subcellularLocation>
        <location evidence="2">Cytoplasm</location>
    </subcellularLocation>
</comment>
<keyword evidence="6" id="KW-0963">Cytoplasm</keyword>
<dbReference type="Gene3D" id="3.50.40.10">
    <property type="entry name" value="Phenylalanyl-trna Synthetase, Chain B, domain 3"/>
    <property type="match status" value="1"/>
</dbReference>
<comment type="catalytic activity">
    <reaction evidence="15">
        <text>tRNA(Phe) + L-phenylalanine + ATP = L-phenylalanyl-tRNA(Phe) + AMP + diphosphate + H(+)</text>
        <dbReference type="Rhea" id="RHEA:19413"/>
        <dbReference type="Rhea" id="RHEA-COMP:9668"/>
        <dbReference type="Rhea" id="RHEA-COMP:9699"/>
        <dbReference type="ChEBI" id="CHEBI:15378"/>
        <dbReference type="ChEBI" id="CHEBI:30616"/>
        <dbReference type="ChEBI" id="CHEBI:33019"/>
        <dbReference type="ChEBI" id="CHEBI:58095"/>
        <dbReference type="ChEBI" id="CHEBI:78442"/>
        <dbReference type="ChEBI" id="CHEBI:78531"/>
        <dbReference type="ChEBI" id="CHEBI:456215"/>
        <dbReference type="EC" id="6.1.1.20"/>
    </reaction>
</comment>
<evidence type="ECO:0000259" key="16">
    <source>
        <dbReference type="PROSITE" id="PS51483"/>
    </source>
</evidence>
<dbReference type="InterPro" id="IPR045864">
    <property type="entry name" value="aa-tRNA-synth_II/BPL/LPL"/>
</dbReference>
<dbReference type="PANTHER" id="PTHR10947:SF0">
    <property type="entry name" value="PHENYLALANINE--TRNA LIGASE BETA SUBUNIT"/>
    <property type="match status" value="1"/>
</dbReference>
<dbReference type="SMART" id="SM00873">
    <property type="entry name" value="B3_4"/>
    <property type="match status" value="1"/>
</dbReference>
<dbReference type="GO" id="GO:0005524">
    <property type="term" value="F:ATP binding"/>
    <property type="evidence" value="ECO:0007669"/>
    <property type="project" value="UniProtKB-KW"/>
</dbReference>
<evidence type="ECO:0000256" key="2">
    <source>
        <dbReference type="ARBA" id="ARBA00004496"/>
    </source>
</evidence>
<dbReference type="EMBL" id="JASBNA010000001">
    <property type="protein sequence ID" value="KAK7695415.1"/>
    <property type="molecule type" value="Genomic_DNA"/>
</dbReference>
<evidence type="ECO:0000256" key="11">
    <source>
        <dbReference type="ARBA" id="ARBA00022842"/>
    </source>
</evidence>
<keyword evidence="10" id="KW-0067">ATP-binding</keyword>
<dbReference type="InterPro" id="IPR020825">
    <property type="entry name" value="Phe-tRNA_synthase-like_B3/B4"/>
</dbReference>
<evidence type="ECO:0000256" key="6">
    <source>
        <dbReference type="ARBA" id="ARBA00022490"/>
    </source>
</evidence>
<dbReference type="Pfam" id="PF03483">
    <property type="entry name" value="B3_4"/>
    <property type="match status" value="1"/>
</dbReference>
<dbReference type="GO" id="GO:0000287">
    <property type="term" value="F:magnesium ion binding"/>
    <property type="evidence" value="ECO:0007669"/>
    <property type="project" value="InterPro"/>
</dbReference>
<keyword evidence="7" id="KW-0436">Ligase</keyword>
<keyword evidence="18" id="KW-1185">Reference proteome</keyword>
<evidence type="ECO:0000256" key="9">
    <source>
        <dbReference type="ARBA" id="ARBA00022741"/>
    </source>
</evidence>
<dbReference type="AlphaFoldDB" id="A0AAW0GQE6"/>
<keyword evidence="12" id="KW-0648">Protein biosynthesis</keyword>
<evidence type="ECO:0000313" key="17">
    <source>
        <dbReference type="EMBL" id="KAK7695415.1"/>
    </source>
</evidence>
<evidence type="ECO:0000256" key="12">
    <source>
        <dbReference type="ARBA" id="ARBA00022917"/>
    </source>
</evidence>
<dbReference type="PANTHER" id="PTHR10947">
    <property type="entry name" value="PHENYLALANYL-TRNA SYNTHETASE BETA CHAIN AND LEUCINE-RICH REPEAT-CONTAINING PROTEIN 47"/>
    <property type="match status" value="1"/>
</dbReference>
<evidence type="ECO:0000256" key="10">
    <source>
        <dbReference type="ARBA" id="ARBA00022840"/>
    </source>
</evidence>
<comment type="cofactor">
    <cofactor evidence="1">
        <name>Mg(2+)</name>
        <dbReference type="ChEBI" id="CHEBI:18420"/>
    </cofactor>
</comment>
<keyword evidence="9" id="KW-0547">Nucleotide-binding</keyword>
<dbReference type="Proteomes" id="UP001385951">
    <property type="component" value="Unassembled WGS sequence"/>
</dbReference>
<dbReference type="NCBIfam" id="TIGR00471">
    <property type="entry name" value="pheT_arch"/>
    <property type="match status" value="1"/>
</dbReference>
<evidence type="ECO:0000256" key="1">
    <source>
        <dbReference type="ARBA" id="ARBA00001946"/>
    </source>
</evidence>
<evidence type="ECO:0000256" key="5">
    <source>
        <dbReference type="ARBA" id="ARBA00012814"/>
    </source>
</evidence>
<dbReference type="FunFam" id="3.30.930.10:FF:000059">
    <property type="entry name" value="phenylalanine--tRNA ligase beta subunit"/>
    <property type="match status" value="1"/>
</dbReference>
<dbReference type="InterPro" id="IPR004531">
    <property type="entry name" value="Phe-tRNA-synth_IIc_bsu_arc_euk"/>
</dbReference>
<feature type="domain" description="B5" evidence="16">
    <location>
        <begin position="248"/>
        <end position="325"/>
    </location>
</feature>
<comment type="similarity">
    <text evidence="3">Belongs to the phenylalanyl-tRNA synthetase beta subunit family. Type 2 subfamily.</text>
</comment>
<dbReference type="SUPFAM" id="SSF56037">
    <property type="entry name" value="PheT/TilS domain"/>
    <property type="match status" value="1"/>
</dbReference>
<evidence type="ECO:0000256" key="4">
    <source>
        <dbReference type="ARBA" id="ARBA00011209"/>
    </source>
</evidence>